<comment type="caution">
    <text evidence="9">The sequence shown here is derived from an EMBL/GenBank/DDBJ whole genome shotgun (WGS) entry which is preliminary data.</text>
</comment>
<dbReference type="GO" id="GO:0046872">
    <property type="term" value="F:metal ion binding"/>
    <property type="evidence" value="ECO:0007669"/>
    <property type="project" value="UniProtKB-KW"/>
</dbReference>
<dbReference type="Pfam" id="PF22633">
    <property type="entry name" value="F5_F8_type_C_2"/>
    <property type="match status" value="2"/>
</dbReference>
<evidence type="ECO:0000259" key="8">
    <source>
        <dbReference type="SMART" id="SM00607"/>
    </source>
</evidence>
<feature type="domain" description="Fucolectin tachylectin-4 pentraxin-1" evidence="8">
    <location>
        <begin position="20"/>
        <end position="132"/>
    </location>
</feature>
<keyword evidence="6" id="KW-0106">Calcium</keyword>
<sequence>MVQRSTLEIPSMTMATLIPDTNIAKGGKVTQSSVGWNGVPKRAIDGNYASIYGKGSCTHTSLQTKPWWRLDLLKRYKINTVTITNRKDCCHKRINGAEIHVGNSLNDNGNANPRKEYLTLCEVEVTGQPSGNTAPTDTNIAKGGKVTQSSVGWNGVPKRAIDGNYASIYGKGSCTHTSLQTKPWWRLDLLKRYKINTVTITNRKDCCHKRINGAEIHVGNSLNDNGNANPR</sequence>
<proteinExistence type="inferred from homology"/>
<comment type="similarity">
    <text evidence="2">Belongs to the fucolectin family.</text>
</comment>
<evidence type="ECO:0000256" key="7">
    <source>
        <dbReference type="ARBA" id="ARBA00023157"/>
    </source>
</evidence>
<keyword evidence="10" id="KW-1185">Reference proteome</keyword>
<feature type="domain" description="Fucolectin tachylectin-4 pentraxin-1" evidence="8">
    <location>
        <begin position="137"/>
        <end position="231"/>
    </location>
</feature>
<dbReference type="AlphaFoldDB" id="A0AAD9FBM2"/>
<accession>A0AAD9FBM2</accession>
<comment type="subunit">
    <text evidence="3">Homotrimer.</text>
</comment>
<reference evidence="9" key="1">
    <citation type="submission" date="2023-04" db="EMBL/GenBank/DDBJ databases">
        <title>Chromosome-level genome of Chaenocephalus aceratus.</title>
        <authorList>
            <person name="Park H."/>
        </authorList>
    </citation>
    <scope>NUCLEOTIDE SEQUENCE</scope>
    <source>
        <strain evidence="9">DE</strain>
        <tissue evidence="9">Muscle</tissue>
    </source>
</reference>
<dbReference type="InterPro" id="IPR051941">
    <property type="entry name" value="BG_Antigen-Binding_Lectin"/>
</dbReference>
<dbReference type="InterPro" id="IPR006585">
    <property type="entry name" value="FTP1"/>
</dbReference>
<dbReference type="GO" id="GO:0042806">
    <property type="term" value="F:fucose binding"/>
    <property type="evidence" value="ECO:0007669"/>
    <property type="project" value="UniProtKB-ARBA"/>
</dbReference>
<evidence type="ECO:0000256" key="5">
    <source>
        <dbReference type="ARBA" id="ARBA00022734"/>
    </source>
</evidence>
<evidence type="ECO:0000256" key="2">
    <source>
        <dbReference type="ARBA" id="ARBA00010147"/>
    </source>
</evidence>
<dbReference type="PANTHER" id="PTHR45713:SF6">
    <property type="entry name" value="F5_8 TYPE C DOMAIN-CONTAINING PROTEIN"/>
    <property type="match status" value="1"/>
</dbReference>
<evidence type="ECO:0000256" key="3">
    <source>
        <dbReference type="ARBA" id="ARBA00011233"/>
    </source>
</evidence>
<organism evidence="9 10">
    <name type="scientific">Dissostichus eleginoides</name>
    <name type="common">Patagonian toothfish</name>
    <name type="synonym">Dissostichus amissus</name>
    <dbReference type="NCBI Taxonomy" id="100907"/>
    <lineage>
        <taxon>Eukaryota</taxon>
        <taxon>Metazoa</taxon>
        <taxon>Chordata</taxon>
        <taxon>Craniata</taxon>
        <taxon>Vertebrata</taxon>
        <taxon>Euteleostomi</taxon>
        <taxon>Actinopterygii</taxon>
        <taxon>Neopterygii</taxon>
        <taxon>Teleostei</taxon>
        <taxon>Neoteleostei</taxon>
        <taxon>Acanthomorphata</taxon>
        <taxon>Eupercaria</taxon>
        <taxon>Perciformes</taxon>
        <taxon>Notothenioidei</taxon>
        <taxon>Nototheniidae</taxon>
        <taxon>Dissostichus</taxon>
    </lineage>
</organism>
<evidence type="ECO:0000256" key="4">
    <source>
        <dbReference type="ARBA" id="ARBA00022723"/>
    </source>
</evidence>
<gene>
    <name evidence="9" type="ORF">KUDE01_020732</name>
</gene>
<evidence type="ECO:0000313" key="10">
    <source>
        <dbReference type="Proteomes" id="UP001228049"/>
    </source>
</evidence>
<dbReference type="GO" id="GO:0001868">
    <property type="term" value="P:regulation of complement activation, lectin pathway"/>
    <property type="evidence" value="ECO:0007669"/>
    <property type="project" value="UniProtKB-ARBA"/>
</dbReference>
<comment type="function">
    <text evidence="1">Acts as a defensive agent. Recognizes blood group fucosylated oligosaccharides including A, B, H and Lewis B-type antigens. Does not recognize Lewis A antigen and has low affinity for monovalent haptens.</text>
</comment>
<keyword evidence="7" id="KW-1015">Disulfide bond</keyword>
<dbReference type="Proteomes" id="UP001228049">
    <property type="component" value="Unassembled WGS sequence"/>
</dbReference>
<name>A0AAD9FBM2_DISEL</name>
<dbReference type="EMBL" id="JASDAP010000010">
    <property type="protein sequence ID" value="KAK1895281.1"/>
    <property type="molecule type" value="Genomic_DNA"/>
</dbReference>
<evidence type="ECO:0000256" key="1">
    <source>
        <dbReference type="ARBA" id="ARBA00002219"/>
    </source>
</evidence>
<dbReference type="GO" id="GO:0010185">
    <property type="term" value="P:regulation of cellular defense response"/>
    <property type="evidence" value="ECO:0007669"/>
    <property type="project" value="UniProtKB-ARBA"/>
</dbReference>
<keyword evidence="4" id="KW-0479">Metal-binding</keyword>
<keyword evidence="5" id="KW-0430">Lectin</keyword>
<dbReference type="SUPFAM" id="SSF49785">
    <property type="entry name" value="Galactose-binding domain-like"/>
    <property type="match status" value="2"/>
</dbReference>
<evidence type="ECO:0000256" key="6">
    <source>
        <dbReference type="ARBA" id="ARBA00022837"/>
    </source>
</evidence>
<dbReference type="SMART" id="SM00607">
    <property type="entry name" value="FTP"/>
    <property type="match status" value="2"/>
</dbReference>
<dbReference type="InterPro" id="IPR008979">
    <property type="entry name" value="Galactose-bd-like_sf"/>
</dbReference>
<protein>
    <submittedName>
        <fullName evidence="9">Fucolectin-5</fullName>
    </submittedName>
</protein>
<dbReference type="PANTHER" id="PTHR45713">
    <property type="entry name" value="FTP DOMAIN-CONTAINING PROTEIN"/>
    <property type="match status" value="1"/>
</dbReference>
<dbReference type="Gene3D" id="2.60.120.260">
    <property type="entry name" value="Galactose-binding domain-like"/>
    <property type="match status" value="2"/>
</dbReference>
<evidence type="ECO:0000313" key="9">
    <source>
        <dbReference type="EMBL" id="KAK1895281.1"/>
    </source>
</evidence>